<proteinExistence type="predicted"/>
<evidence type="ECO:0000313" key="1">
    <source>
        <dbReference type="EMBL" id="HIS83747.1"/>
    </source>
</evidence>
<dbReference type="InterPro" id="IPR008861">
    <property type="entry name" value="GpX-like"/>
</dbReference>
<sequence>MTEFYSYVTKDADRWDMISYRFYNNPNLYEEIIKANPEVAQEPVLDSGIKLKIPVLEESETIQFELPPWKK</sequence>
<dbReference type="AlphaFoldDB" id="A0A9D1FX46"/>
<accession>A0A9D1FX46</accession>
<evidence type="ECO:0000313" key="2">
    <source>
        <dbReference type="Proteomes" id="UP000824139"/>
    </source>
</evidence>
<dbReference type="Proteomes" id="UP000824139">
    <property type="component" value="Unassembled WGS sequence"/>
</dbReference>
<reference evidence="1" key="2">
    <citation type="journal article" date="2021" name="PeerJ">
        <title>Extensive microbial diversity within the chicken gut microbiome revealed by metagenomics and culture.</title>
        <authorList>
            <person name="Gilroy R."/>
            <person name="Ravi A."/>
            <person name="Getino M."/>
            <person name="Pursley I."/>
            <person name="Horton D.L."/>
            <person name="Alikhan N.F."/>
            <person name="Baker D."/>
            <person name="Gharbi K."/>
            <person name="Hall N."/>
            <person name="Watson M."/>
            <person name="Adriaenssens E.M."/>
            <person name="Foster-Nyarko E."/>
            <person name="Jarju S."/>
            <person name="Secka A."/>
            <person name="Antonio M."/>
            <person name="Oren A."/>
            <person name="Chaudhuri R.R."/>
            <person name="La Ragione R."/>
            <person name="Hildebrand F."/>
            <person name="Pallen M.J."/>
        </authorList>
    </citation>
    <scope>NUCLEOTIDE SEQUENCE</scope>
    <source>
        <strain evidence="1">CHK152-2994</strain>
    </source>
</reference>
<gene>
    <name evidence="1" type="ORF">IAD41_09115</name>
</gene>
<protein>
    <submittedName>
        <fullName evidence="1">Tail protein X</fullName>
    </submittedName>
</protein>
<reference evidence="1" key="1">
    <citation type="submission" date="2020-10" db="EMBL/GenBank/DDBJ databases">
        <authorList>
            <person name="Gilroy R."/>
        </authorList>
    </citation>
    <scope>NUCLEOTIDE SEQUENCE</scope>
    <source>
        <strain evidence="1">CHK152-2994</strain>
    </source>
</reference>
<name>A0A9D1FX46_9BACT</name>
<organism evidence="1 2">
    <name type="scientific">Candidatus Scatenecus faecavium</name>
    <dbReference type="NCBI Taxonomy" id="2840915"/>
    <lineage>
        <taxon>Bacteria</taxon>
        <taxon>Candidatus Scatenecus</taxon>
    </lineage>
</organism>
<dbReference type="EMBL" id="DVJO01000198">
    <property type="protein sequence ID" value="HIS83747.1"/>
    <property type="molecule type" value="Genomic_DNA"/>
</dbReference>
<dbReference type="Pfam" id="PF05489">
    <property type="entry name" value="Phage_tail_X"/>
    <property type="match status" value="1"/>
</dbReference>
<comment type="caution">
    <text evidence="1">The sequence shown here is derived from an EMBL/GenBank/DDBJ whole genome shotgun (WGS) entry which is preliminary data.</text>
</comment>